<sequence length="516" mass="62087">MSNRHSDQLFVLIKSLKQTEKRYFNLWVQKNGESNTKYFELFERIAKQDSFDDEAILRKSESIKASQLSNLKAHLYKRLLQALRQFEQEKTEEIQLREQIDYVQVLYNRGLYRQCENMITKAHKKIEKSGHLELKLELLKWEKLVLRRTLGQSYQQKVQRILKEVADTNEKINLINSVTNLAVELNAIYLKWGYIRNDKQLKSVVKLFNRQLPKYNEAELSLYEKLNLYRTLANYYSFLEEKRDANLYAGKWLKLYDKNPDLVLSQMDDYLQAINQLMIVQYKMYAYDAFMQNSRRLRDIGRQHRKHKNLNIRNRIEKYIYVHEFNRIFMLGDFDIGVRLLSKIGDDLEAFIERSDEHSRVILYYKIACLYVGNSQYSEALEWLNRVQDETQEDLREDVLSFARILSLIAHYELGNTEVMEYYIRSTYRFLLKKGDLNQYQKYILAFLRKLASGFKQEDLLPEFKLLLEKLKPLQEIRYEQRAFIYFDIISWLESKLENKQVGEVIREKALRKINK</sequence>
<comment type="caution">
    <text evidence="1">The sequence shown here is derived from an EMBL/GenBank/DDBJ whole genome shotgun (WGS) entry which is preliminary data.</text>
</comment>
<evidence type="ECO:0000313" key="2">
    <source>
        <dbReference type="Proteomes" id="UP000642920"/>
    </source>
</evidence>
<dbReference type="EMBL" id="JAERQG010000001">
    <property type="protein sequence ID" value="MBL0764482.1"/>
    <property type="molecule type" value="Genomic_DNA"/>
</dbReference>
<dbReference type="RefSeq" id="WP_201918091.1">
    <property type="nucleotide sequence ID" value="NZ_JAERQG010000001.1"/>
</dbReference>
<accession>A0A937A6B5</accession>
<dbReference type="Proteomes" id="UP000642920">
    <property type="component" value="Unassembled WGS sequence"/>
</dbReference>
<proteinExistence type="predicted"/>
<reference evidence="1" key="1">
    <citation type="submission" date="2021-01" db="EMBL/GenBank/DDBJ databases">
        <title>Marivirga sp. nov., isolated from intertidal surface sediments.</title>
        <authorList>
            <person name="Zhang M."/>
        </authorList>
    </citation>
    <scope>NUCLEOTIDE SEQUENCE</scope>
    <source>
        <strain evidence="1">SM1354</strain>
    </source>
</reference>
<name>A0A937A6B5_9BACT</name>
<protein>
    <submittedName>
        <fullName evidence="1">Uncharacterized protein</fullName>
    </submittedName>
</protein>
<gene>
    <name evidence="1" type="ORF">JKP34_04405</name>
</gene>
<organism evidence="1 2">
    <name type="scientific">Marivirga atlantica</name>
    <dbReference type="NCBI Taxonomy" id="1548457"/>
    <lineage>
        <taxon>Bacteria</taxon>
        <taxon>Pseudomonadati</taxon>
        <taxon>Bacteroidota</taxon>
        <taxon>Cytophagia</taxon>
        <taxon>Cytophagales</taxon>
        <taxon>Marivirgaceae</taxon>
        <taxon>Marivirga</taxon>
    </lineage>
</organism>
<dbReference type="AlphaFoldDB" id="A0A937A6B5"/>
<keyword evidence="2" id="KW-1185">Reference proteome</keyword>
<evidence type="ECO:0000313" key="1">
    <source>
        <dbReference type="EMBL" id="MBL0764482.1"/>
    </source>
</evidence>